<evidence type="ECO:0000256" key="7">
    <source>
        <dbReference type="RuleBase" id="RU003792"/>
    </source>
</evidence>
<comment type="similarity">
    <text evidence="1 4 7">Belongs to the tRNA pseudouridine synthase TruA family.</text>
</comment>
<organism evidence="9 10">
    <name type="scientific">Brucella intermedia 229E</name>
    <dbReference type="NCBI Taxonomy" id="1337887"/>
    <lineage>
        <taxon>Bacteria</taxon>
        <taxon>Pseudomonadati</taxon>
        <taxon>Pseudomonadota</taxon>
        <taxon>Alphaproteobacteria</taxon>
        <taxon>Hyphomicrobiales</taxon>
        <taxon>Brucellaceae</taxon>
        <taxon>Brucella/Ochrobactrum group</taxon>
        <taxon>Brucella</taxon>
    </lineage>
</organism>
<protein>
    <recommendedName>
        <fullName evidence="4">tRNA pseudouridine synthase A</fullName>
        <ecNumber evidence="4">5.4.99.12</ecNumber>
    </recommendedName>
    <alternativeName>
        <fullName evidence="4">tRNA pseudouridine(38-40) synthase</fullName>
    </alternativeName>
    <alternativeName>
        <fullName evidence="4">tRNA pseudouridylate synthase I</fullName>
    </alternativeName>
    <alternativeName>
        <fullName evidence="4">tRNA-uridine isomerase I</fullName>
    </alternativeName>
</protein>
<dbReference type="FunFam" id="3.30.70.580:FF:000001">
    <property type="entry name" value="tRNA pseudouridine synthase A"/>
    <property type="match status" value="1"/>
</dbReference>
<evidence type="ECO:0000313" key="9">
    <source>
        <dbReference type="EMBL" id="ERL99881.1"/>
    </source>
</evidence>
<evidence type="ECO:0000256" key="1">
    <source>
        <dbReference type="ARBA" id="ARBA00009375"/>
    </source>
</evidence>
<dbReference type="Gene3D" id="3.30.70.580">
    <property type="entry name" value="Pseudouridine synthase I, catalytic domain, N-terminal subdomain"/>
    <property type="match status" value="1"/>
</dbReference>
<dbReference type="PANTHER" id="PTHR11142:SF0">
    <property type="entry name" value="TRNA PSEUDOURIDINE SYNTHASE-LIKE 1"/>
    <property type="match status" value="1"/>
</dbReference>
<comment type="caution">
    <text evidence="4">Lacks conserved residue(s) required for the propagation of feature annotation.</text>
</comment>
<dbReference type="Pfam" id="PF01416">
    <property type="entry name" value="PseudoU_synth_1"/>
    <property type="match status" value="2"/>
</dbReference>
<dbReference type="SUPFAM" id="SSF55120">
    <property type="entry name" value="Pseudouridine synthase"/>
    <property type="match status" value="1"/>
</dbReference>
<sequence>MPRYKLTVEYDGTPYVGWQRQENGHAVQNAIELAFKKFCGEDLTLSAAGRTDAGVHATAQVAHVDLTKDWDAGKVRDAVNAHLVMADERVSILNVEKTTDTFDARFSARSRHYLYRIHNRRAPLAIDYQRAWWVQKRLDADAMHEAAKRLLGEHDFTTFRATQCQAKSPVKTLDRLDVTRNGDMIEMRVSARSFLHNQVRSFAGSLMEVGVGRWTADDLQAALEARDRKACGQVAPPPYGLYLIGVDYAFPY</sequence>
<dbReference type="CDD" id="cd02570">
    <property type="entry name" value="PseudoU_synth_EcTruA"/>
    <property type="match status" value="1"/>
</dbReference>
<evidence type="ECO:0000259" key="8">
    <source>
        <dbReference type="Pfam" id="PF01416"/>
    </source>
</evidence>
<comment type="caution">
    <text evidence="9">The sequence shown here is derived from an EMBL/GenBank/DDBJ whole genome shotgun (WGS) entry which is preliminary data.</text>
</comment>
<feature type="active site" description="Nucleophile" evidence="4 5">
    <location>
        <position position="52"/>
    </location>
</feature>
<reference evidence="9 10" key="1">
    <citation type="journal article" date="2014" name="FEMS Microbiol. Lett.">
        <title>Genome sequencing analysis reveals virulence-related gene content of Ochrobactrum intermedium strain 229E, a urease-positive strain isolated from the human gastric niche.</title>
        <authorList>
            <person name="Kulkarni G.J."/>
            <person name="Shetty S."/>
            <person name="Dharne M.S."/>
            <person name="Shouche Y.S."/>
        </authorList>
    </citation>
    <scope>NUCLEOTIDE SEQUENCE [LARGE SCALE GENOMIC DNA]</scope>
    <source>
        <strain evidence="9 10">229E</strain>
    </source>
</reference>
<dbReference type="InterPro" id="IPR020097">
    <property type="entry name" value="PsdUridine_synth_TruA_a/b_dom"/>
</dbReference>
<dbReference type="EC" id="5.4.99.12" evidence="4"/>
<evidence type="ECO:0000256" key="3">
    <source>
        <dbReference type="ARBA" id="ARBA00023235"/>
    </source>
</evidence>
<feature type="binding site" evidence="4 6">
    <location>
        <position position="113"/>
    </location>
    <ligand>
        <name>substrate</name>
    </ligand>
</feature>
<feature type="domain" description="Pseudouridine synthase I TruA alpha/beta" evidence="8">
    <location>
        <begin position="8"/>
        <end position="106"/>
    </location>
</feature>
<dbReference type="HAMAP" id="MF_00171">
    <property type="entry name" value="TruA"/>
    <property type="match status" value="1"/>
</dbReference>
<evidence type="ECO:0000256" key="4">
    <source>
        <dbReference type="HAMAP-Rule" id="MF_00171"/>
    </source>
</evidence>
<dbReference type="InterPro" id="IPR020095">
    <property type="entry name" value="PsdUridine_synth_TruA_C"/>
</dbReference>
<dbReference type="AlphaFoldDB" id="U4VAY9"/>
<gene>
    <name evidence="4" type="primary">truA</name>
    <name evidence="9" type="ORF">Q644_08335</name>
</gene>
<evidence type="ECO:0000256" key="2">
    <source>
        <dbReference type="ARBA" id="ARBA00022694"/>
    </source>
</evidence>
<comment type="function">
    <text evidence="4">Formation of pseudouridine at positions 38, 39 and 40 in the anticodon stem and loop of transfer RNAs.</text>
</comment>
<dbReference type="InterPro" id="IPR020103">
    <property type="entry name" value="PsdUridine_synth_cat_dom_sf"/>
</dbReference>
<feature type="domain" description="Pseudouridine synthase I TruA alpha/beta" evidence="8">
    <location>
        <begin position="146"/>
        <end position="248"/>
    </location>
</feature>
<evidence type="ECO:0000256" key="6">
    <source>
        <dbReference type="PIRSR" id="PIRSR001430-2"/>
    </source>
</evidence>
<keyword evidence="3 4" id="KW-0413">Isomerase</keyword>
<dbReference type="InterPro" id="IPR020094">
    <property type="entry name" value="TruA/RsuA/RluB/E/F_N"/>
</dbReference>
<dbReference type="NCBIfam" id="TIGR00071">
    <property type="entry name" value="hisT_truA"/>
    <property type="match status" value="1"/>
</dbReference>
<comment type="subunit">
    <text evidence="4">Homodimer.</text>
</comment>
<name>U4VAY9_9HYPH</name>
<dbReference type="Proteomes" id="UP000016842">
    <property type="component" value="Unassembled WGS sequence"/>
</dbReference>
<keyword evidence="2 4" id="KW-0819">tRNA processing</keyword>
<dbReference type="GO" id="GO:0003723">
    <property type="term" value="F:RNA binding"/>
    <property type="evidence" value="ECO:0007669"/>
    <property type="project" value="InterPro"/>
</dbReference>
<dbReference type="InterPro" id="IPR001406">
    <property type="entry name" value="PsdUridine_synth_TruA"/>
</dbReference>
<comment type="catalytic activity">
    <reaction evidence="4 7">
        <text>uridine(38/39/40) in tRNA = pseudouridine(38/39/40) in tRNA</text>
        <dbReference type="Rhea" id="RHEA:22376"/>
        <dbReference type="Rhea" id="RHEA-COMP:10085"/>
        <dbReference type="Rhea" id="RHEA-COMP:10087"/>
        <dbReference type="ChEBI" id="CHEBI:65314"/>
        <dbReference type="ChEBI" id="CHEBI:65315"/>
        <dbReference type="EC" id="5.4.99.12"/>
    </reaction>
</comment>
<evidence type="ECO:0000313" key="10">
    <source>
        <dbReference type="Proteomes" id="UP000016842"/>
    </source>
</evidence>
<accession>U4VAY9</accession>
<dbReference type="GO" id="GO:0160147">
    <property type="term" value="F:tRNA pseudouridine(38-40) synthase activity"/>
    <property type="evidence" value="ECO:0007669"/>
    <property type="project" value="UniProtKB-EC"/>
</dbReference>
<dbReference type="EMBL" id="ASXJ01000354">
    <property type="protein sequence ID" value="ERL99881.1"/>
    <property type="molecule type" value="Genomic_DNA"/>
</dbReference>
<dbReference type="PIRSF" id="PIRSF001430">
    <property type="entry name" value="tRNA_psdUrid_synth"/>
    <property type="match status" value="1"/>
</dbReference>
<evidence type="ECO:0000256" key="5">
    <source>
        <dbReference type="PIRSR" id="PIRSR001430-1"/>
    </source>
</evidence>
<dbReference type="PATRIC" id="fig|1337887.3.peg.5105"/>
<dbReference type="GO" id="GO:0031119">
    <property type="term" value="P:tRNA pseudouridine synthesis"/>
    <property type="evidence" value="ECO:0007669"/>
    <property type="project" value="UniProtKB-UniRule"/>
</dbReference>
<dbReference type="Gene3D" id="3.30.70.660">
    <property type="entry name" value="Pseudouridine synthase I, catalytic domain, C-terminal subdomain"/>
    <property type="match status" value="1"/>
</dbReference>
<proteinExistence type="inferred from homology"/>
<dbReference type="PANTHER" id="PTHR11142">
    <property type="entry name" value="PSEUDOURIDYLATE SYNTHASE"/>
    <property type="match status" value="1"/>
</dbReference>